<evidence type="ECO:0000259" key="3">
    <source>
        <dbReference type="Pfam" id="PF01757"/>
    </source>
</evidence>
<dbReference type="GO" id="GO:0009103">
    <property type="term" value="P:lipopolysaccharide biosynthetic process"/>
    <property type="evidence" value="ECO:0007669"/>
    <property type="project" value="TreeGrafter"/>
</dbReference>
<feature type="transmembrane region" description="Helical" evidence="2">
    <location>
        <begin position="207"/>
        <end position="228"/>
    </location>
</feature>
<feature type="transmembrane region" description="Helical" evidence="2">
    <location>
        <begin position="332"/>
        <end position="356"/>
    </location>
</feature>
<dbReference type="PANTHER" id="PTHR23028:SF53">
    <property type="entry name" value="ACYL_TRANSF_3 DOMAIN-CONTAINING PROTEIN"/>
    <property type="match status" value="1"/>
</dbReference>
<dbReference type="AlphaFoldDB" id="Q56074"/>
<feature type="transmembrane region" description="Helical" evidence="2">
    <location>
        <begin position="240"/>
        <end position="256"/>
    </location>
</feature>
<gene>
    <name evidence="4" type="primary">acyA</name>
</gene>
<feature type="transmembrane region" description="Helical" evidence="2">
    <location>
        <begin position="291"/>
        <end position="312"/>
    </location>
</feature>
<protein>
    <submittedName>
        <fullName evidence="4">Macrolide antibiotics 3-O-acyltransferase</fullName>
    </submittedName>
</protein>
<dbReference type="InterPro" id="IPR050879">
    <property type="entry name" value="Acyltransferase_3"/>
</dbReference>
<evidence type="ECO:0000313" key="4">
    <source>
        <dbReference type="EMBL" id="BAA06421.1"/>
    </source>
</evidence>
<keyword evidence="4" id="KW-0808">Transferase</keyword>
<dbReference type="GO" id="GO:0016747">
    <property type="term" value="F:acyltransferase activity, transferring groups other than amino-acyl groups"/>
    <property type="evidence" value="ECO:0007669"/>
    <property type="project" value="InterPro"/>
</dbReference>
<feature type="transmembrane region" description="Helical" evidence="2">
    <location>
        <begin position="85"/>
        <end position="104"/>
    </location>
</feature>
<keyword evidence="4" id="KW-0012">Acyltransferase</keyword>
<evidence type="ECO:0000256" key="2">
    <source>
        <dbReference type="SAM" id="Phobius"/>
    </source>
</evidence>
<accession>Q56074</accession>
<dbReference type="GO" id="GO:0016020">
    <property type="term" value="C:membrane"/>
    <property type="evidence" value="ECO:0007669"/>
    <property type="project" value="TreeGrafter"/>
</dbReference>
<feature type="region of interest" description="Disordered" evidence="1">
    <location>
        <begin position="366"/>
        <end position="389"/>
    </location>
</feature>
<feature type="transmembrane region" description="Helical" evidence="2">
    <location>
        <begin position="45"/>
        <end position="64"/>
    </location>
</feature>
<dbReference type="Pfam" id="PF01757">
    <property type="entry name" value="Acyl_transf_3"/>
    <property type="match status" value="1"/>
</dbReference>
<feature type="transmembrane region" description="Helical" evidence="2">
    <location>
        <begin position="169"/>
        <end position="187"/>
    </location>
</feature>
<keyword evidence="2" id="KW-1133">Transmembrane helix</keyword>
<dbReference type="PANTHER" id="PTHR23028">
    <property type="entry name" value="ACETYLTRANSFERASE"/>
    <property type="match status" value="1"/>
</dbReference>
<organism evidence="4">
    <name type="scientific">Streptomyces thermotolerans</name>
    <dbReference type="NCBI Taxonomy" id="80858"/>
    <lineage>
        <taxon>Bacteria</taxon>
        <taxon>Bacillati</taxon>
        <taxon>Actinomycetota</taxon>
        <taxon>Actinomycetes</taxon>
        <taxon>Kitasatosporales</taxon>
        <taxon>Streptomycetaceae</taxon>
        <taxon>Streptomyces</taxon>
    </lineage>
</organism>
<name>Q56074_STRTH</name>
<evidence type="ECO:0000256" key="1">
    <source>
        <dbReference type="SAM" id="MobiDB-lite"/>
    </source>
</evidence>
<dbReference type="InterPro" id="IPR002656">
    <property type="entry name" value="Acyl_transf_3_dom"/>
</dbReference>
<reference evidence="4" key="1">
    <citation type="journal article" date="1994" name="Appl. Environ. Microbiol.">
        <title>Cloning of the macrolide antibiotic biosynthesis gene acyA, which encodes 3-O-acyltransferase, from Streptomyces thermotolerans and its use for direct fermentative production of a hybrid macrolide antibiotic.</title>
        <authorList>
            <person name="Arisawa A."/>
            <person name="Kawamura N."/>
            <person name="Takeda K."/>
            <person name="Tsunekawa H."/>
            <person name="Okamura K."/>
            <person name="Okamoto R."/>
        </authorList>
    </citation>
    <scope>NUCLEOTIDE SEQUENCE</scope>
    <source>
        <strain evidence="4">TH475</strain>
    </source>
</reference>
<keyword evidence="2" id="KW-0812">Transmembrane</keyword>
<dbReference type="EMBL" id="D30759">
    <property type="protein sequence ID" value="BAA06421.1"/>
    <property type="molecule type" value="Genomic_DNA"/>
</dbReference>
<feature type="transmembrane region" description="Helical" evidence="2">
    <location>
        <begin position="262"/>
        <end position="279"/>
    </location>
</feature>
<reference evidence="4" key="2">
    <citation type="journal article" date="1995" name="Biosci. Biotechnol. Biochem.">
        <title>Nucleotide sequence analysis of the carbomycin biosynthetic genes including the 3-O-acyltransferase gene from Streptomyces thermotolerans.</title>
        <authorList>
            <person name="Arisawa A."/>
            <person name="Tsunekawa H."/>
            <person name="Okamura K."/>
            <person name="Okamoto R."/>
        </authorList>
    </citation>
    <scope>NUCLEOTIDE SEQUENCE</scope>
    <source>
        <strain evidence="4">TH475</strain>
    </source>
</reference>
<feature type="domain" description="Acyltransferase 3" evidence="3">
    <location>
        <begin position="10"/>
        <end position="351"/>
    </location>
</feature>
<feature type="transmembrane region" description="Helical" evidence="2">
    <location>
        <begin position="142"/>
        <end position="162"/>
    </location>
</feature>
<sequence length="389" mass="42879">MESRVERLPSLTGLRWFAALSVFVCHIAQQGIFADPDVASALGHLTSLGSLAVSLFFVLSGYVLTWSARDGDSVRSFWQRRFAKIYPLHFVTFCIAGVIIFSLSEPVLPGGSTWDGMVPNLLLVHSWLPDAYIVSGFNTPSWSLSCEMAFYLTFPLWYRLLLRIRVSRLWWYAAALALAVVCMPFVARLLPDSAEVVPGMPLRDMWFTYWFPPVRMLEFLLGIVLALIRRQGAWRGPGTGTAALLLGGAFALNQVVPPMFTLTATTVVPIALLIAAAADGDLRGRRTGLRAAVLVRLGEWSYAFYLIHFLIIRYGHRLLGGDQGYARQWDTLAALGITAAVLGVTIAASAVLHIFVERPCMTLLRGRRPPQGPAPDSGGRPHRAPLERA</sequence>
<keyword evidence="2" id="KW-0472">Membrane</keyword>
<proteinExistence type="predicted"/>
<feature type="transmembrane region" description="Helical" evidence="2">
    <location>
        <begin position="12"/>
        <end position="33"/>
    </location>
</feature>